<dbReference type="VEuPathDB" id="MicrosporidiaDB:DI09_103p60"/>
<comment type="function">
    <text evidence="2">Component of the 26S proteasome, a multiprotein complex involved in the ATP-dependent degradation of ubiquitinated proteins.</text>
</comment>
<reference evidence="3 4" key="1">
    <citation type="submission" date="2014-04" db="EMBL/GenBank/DDBJ databases">
        <title>A new species of microsporidia sheds light on the evolution of extreme parasitism.</title>
        <authorList>
            <person name="Haag K.L."/>
            <person name="James T.Y."/>
            <person name="Larsson R."/>
            <person name="Schaer T.M."/>
            <person name="Refardt D."/>
            <person name="Pombert J.-F."/>
            <person name="Ebert D."/>
        </authorList>
    </citation>
    <scope>NUCLEOTIDE SEQUENCE [LARGE SCALE GENOMIC DNA]</scope>
    <source>
        <strain evidence="3 4">UGP3</strain>
        <tissue evidence="3">Spores</tissue>
    </source>
</reference>
<dbReference type="Proteomes" id="UP000029725">
    <property type="component" value="Unassembled WGS sequence"/>
</dbReference>
<gene>
    <name evidence="3" type="ORF">DI09_103p60</name>
</gene>
<evidence type="ECO:0000313" key="4">
    <source>
        <dbReference type="Proteomes" id="UP000029725"/>
    </source>
</evidence>
<dbReference type="GO" id="GO:0008541">
    <property type="term" value="C:proteasome regulatory particle, lid subcomplex"/>
    <property type="evidence" value="ECO:0007669"/>
    <property type="project" value="UniProtKB-UniRule"/>
</dbReference>
<comment type="caution">
    <text evidence="3">The sequence shown here is derived from an EMBL/GenBank/DDBJ whole genome shotgun (WGS) entry which is preliminary data.</text>
</comment>
<dbReference type="InterPro" id="IPR007834">
    <property type="entry name" value="DSS1_SEM1"/>
</dbReference>
<name>A0A098VWB7_9MICR</name>
<comment type="subcellular location">
    <subcellularLocation>
        <location evidence="2">Nucleus</location>
    </subcellularLocation>
</comment>
<dbReference type="AlphaFoldDB" id="A0A098VWB7"/>
<dbReference type="GO" id="GO:0005634">
    <property type="term" value="C:nucleus"/>
    <property type="evidence" value="ECO:0007669"/>
    <property type="project" value="UniProtKB-SubCell"/>
</dbReference>
<dbReference type="HOGENOM" id="CLU_2794490_0_0_1"/>
<keyword evidence="4" id="KW-1185">Reference proteome</keyword>
<dbReference type="Pfam" id="PF05160">
    <property type="entry name" value="DSS1_SEM1"/>
    <property type="match status" value="1"/>
</dbReference>
<proteinExistence type="inferred from homology"/>
<dbReference type="GO" id="GO:0006406">
    <property type="term" value="P:mRNA export from nucleus"/>
    <property type="evidence" value="ECO:0007669"/>
    <property type="project" value="UniProtKB-UniRule"/>
</dbReference>
<sequence>MSASAINNATAVASDPLLAADEDSFEEFTADEWNPATSMAAPSEETFWQKDWDDEDVEDDFSANLRFV</sequence>
<evidence type="ECO:0000313" key="3">
    <source>
        <dbReference type="EMBL" id="KGG53210.1"/>
    </source>
</evidence>
<dbReference type="EMBL" id="JMKJ01000004">
    <property type="protein sequence ID" value="KGG53210.1"/>
    <property type="molecule type" value="Genomic_DNA"/>
</dbReference>
<dbReference type="RefSeq" id="XP_013239649.1">
    <property type="nucleotide sequence ID" value="XM_013384195.1"/>
</dbReference>
<dbReference type="GeneID" id="25257906"/>
<accession>A0A098VWB7</accession>
<protein>
    <recommendedName>
        <fullName evidence="2">26S proteasome complex subunit SEM1</fullName>
    </recommendedName>
</protein>
<dbReference type="SMART" id="SM01385">
    <property type="entry name" value="DSS1_SEM1"/>
    <property type="match status" value="1"/>
</dbReference>
<evidence type="ECO:0000256" key="1">
    <source>
        <dbReference type="ARBA" id="ARBA00034491"/>
    </source>
</evidence>
<keyword evidence="2" id="KW-0539">Nucleus</keyword>
<dbReference type="GO" id="GO:0043248">
    <property type="term" value="P:proteasome assembly"/>
    <property type="evidence" value="ECO:0007669"/>
    <property type="project" value="UniProtKB-UniRule"/>
</dbReference>
<comment type="similarity">
    <text evidence="1 2">Belongs to the DSS1/SEM1 family.</text>
</comment>
<evidence type="ECO:0000256" key="2">
    <source>
        <dbReference type="RuleBase" id="RU369057"/>
    </source>
</evidence>
<organism evidence="3 4">
    <name type="scientific">Mitosporidium daphniae</name>
    <dbReference type="NCBI Taxonomy" id="1485682"/>
    <lineage>
        <taxon>Eukaryota</taxon>
        <taxon>Fungi</taxon>
        <taxon>Fungi incertae sedis</taxon>
        <taxon>Microsporidia</taxon>
        <taxon>Mitosporidium</taxon>
    </lineage>
</organism>
<keyword evidence="2" id="KW-0647">Proteasome</keyword>